<proteinExistence type="predicted"/>
<name>A0A9X3XK90_9CLOT</name>
<dbReference type="Proteomes" id="UP001141183">
    <property type="component" value="Unassembled WGS sequence"/>
</dbReference>
<keyword evidence="1" id="KW-0677">Repeat</keyword>
<dbReference type="RefSeq" id="WP_272470494.1">
    <property type="nucleotide sequence ID" value="NZ_JAMRYU010000013.1"/>
</dbReference>
<evidence type="ECO:0000256" key="1">
    <source>
        <dbReference type="ARBA" id="ARBA00022737"/>
    </source>
</evidence>
<dbReference type="InterPro" id="IPR011990">
    <property type="entry name" value="TPR-like_helical_dom_sf"/>
</dbReference>
<keyword evidence="4" id="KW-0812">Transmembrane</keyword>
<dbReference type="AlphaFoldDB" id="A0A9X3XK90"/>
<evidence type="ECO:0000256" key="3">
    <source>
        <dbReference type="PROSITE-ProRule" id="PRU00339"/>
    </source>
</evidence>
<dbReference type="SMART" id="SM00028">
    <property type="entry name" value="TPR"/>
    <property type="match status" value="4"/>
</dbReference>
<organism evidence="5 6">
    <name type="scientific">Clostridium tertium</name>
    <dbReference type="NCBI Taxonomy" id="1559"/>
    <lineage>
        <taxon>Bacteria</taxon>
        <taxon>Bacillati</taxon>
        <taxon>Bacillota</taxon>
        <taxon>Clostridia</taxon>
        <taxon>Eubacteriales</taxon>
        <taxon>Clostridiaceae</taxon>
        <taxon>Clostridium</taxon>
    </lineage>
</organism>
<comment type="caution">
    <text evidence="5">The sequence shown here is derived from an EMBL/GenBank/DDBJ whole genome shotgun (WGS) entry which is preliminary data.</text>
</comment>
<evidence type="ECO:0000313" key="6">
    <source>
        <dbReference type="Proteomes" id="UP001141183"/>
    </source>
</evidence>
<keyword evidence="6" id="KW-1185">Reference proteome</keyword>
<reference evidence="5" key="1">
    <citation type="submission" date="2022-05" db="EMBL/GenBank/DDBJ databases">
        <title>Draft genome sequence of Clostridium tertium strain CP3 isolated from Peru.</title>
        <authorList>
            <person name="Hurtado R."/>
            <person name="Lima L."/>
            <person name="Sousa T."/>
            <person name="Jaiswal A.K."/>
            <person name="Tiwari S."/>
            <person name="Maturrano L."/>
            <person name="Brenig B."/>
            <person name="Azevedo V."/>
        </authorList>
    </citation>
    <scope>NUCLEOTIDE SEQUENCE</scope>
    <source>
        <strain evidence="5">CP3</strain>
    </source>
</reference>
<dbReference type="PANTHER" id="PTHR44186:SF1">
    <property type="entry name" value="BARDET-BIEDL SYNDROME 4 PROTEIN"/>
    <property type="match status" value="1"/>
</dbReference>
<sequence>MKETDKLFSTIIKCLKPFVKKLKIVIKPLGKSINRTSKKINNTYKKMNEKNPYIEPVVMIGIPCLFVLAMILGIKNFTTVEEINITKNSAEYLYYENKYDESIEEYNKMQKEENWPIWTVKSADIYSIKGDIKKSSSLLKEAIIKRDRIIKEEGFDKYKDKDIELINSMLFTFIMNKEYDEAISLGEQYISEYGRSKEILKTLFSAYISNNHIYKAEMLTEEYPIDEKSAYDVCVLANMNMLINRWDKGLELLKDAWYLDKNELKIYDVIEDMSSFNSEKLIESIQAKIENNTNEDAYKMLLAKAYSVSKETANDAEELMKDLDDNNVDGIASDFINYEICKSRNNNSEAEEYLEAAERKAEKEKKDSYVTYYISAVKAFNNEKYEEAFNLAKKSIIANQEYINNYESLIPDILLAKGNIKPTEAYFRTAMKKEPYNYETIIKIANYYSNYESNYEKARNYYELALNIKKDDSELYFKLAKLDIVDEKWEDASNNLKEAIKLAEDNPEYYRTLGAVYLKSSKNEEGIELTRKAYSMNEKDILALNNAGWYYLMVENDIARGYENIKAAYEEIPASMDESTKNSLIENYNKSKEVYDKFLKDSSQEFKITGLKLFY</sequence>
<accession>A0A9X3XK90</accession>
<dbReference type="EMBL" id="JAMRYU010000013">
    <property type="protein sequence ID" value="MDC4241180.1"/>
    <property type="molecule type" value="Genomic_DNA"/>
</dbReference>
<dbReference type="PANTHER" id="PTHR44186">
    <property type="match status" value="1"/>
</dbReference>
<feature type="repeat" description="TPR" evidence="3">
    <location>
        <begin position="507"/>
        <end position="540"/>
    </location>
</feature>
<dbReference type="Gene3D" id="1.25.40.10">
    <property type="entry name" value="Tetratricopeptide repeat domain"/>
    <property type="match status" value="2"/>
</dbReference>
<keyword evidence="2 3" id="KW-0802">TPR repeat</keyword>
<feature type="transmembrane region" description="Helical" evidence="4">
    <location>
        <begin position="53"/>
        <end position="74"/>
    </location>
</feature>
<dbReference type="Pfam" id="PF13414">
    <property type="entry name" value="TPR_11"/>
    <property type="match status" value="1"/>
</dbReference>
<gene>
    <name evidence="5" type="ORF">NE398_13510</name>
</gene>
<protein>
    <submittedName>
        <fullName evidence="5">Tetratricopeptide repeat protein</fullName>
    </submittedName>
</protein>
<evidence type="ECO:0000313" key="5">
    <source>
        <dbReference type="EMBL" id="MDC4241180.1"/>
    </source>
</evidence>
<dbReference type="PROSITE" id="PS50005">
    <property type="entry name" value="TPR"/>
    <property type="match status" value="1"/>
</dbReference>
<dbReference type="SUPFAM" id="SSF48452">
    <property type="entry name" value="TPR-like"/>
    <property type="match status" value="2"/>
</dbReference>
<evidence type="ECO:0000256" key="2">
    <source>
        <dbReference type="ARBA" id="ARBA00022803"/>
    </source>
</evidence>
<evidence type="ECO:0000256" key="4">
    <source>
        <dbReference type="SAM" id="Phobius"/>
    </source>
</evidence>
<dbReference type="InterPro" id="IPR019734">
    <property type="entry name" value="TPR_rpt"/>
</dbReference>
<keyword evidence="4" id="KW-0472">Membrane</keyword>
<keyword evidence="4" id="KW-1133">Transmembrane helix</keyword>